<proteinExistence type="predicted"/>
<dbReference type="InterPro" id="IPR036312">
    <property type="entry name" value="Bifun_inhib/LTP/seed_sf"/>
</dbReference>
<feature type="chain" id="PRO_5015515224" description="Bifunctional inhibitor/plant lipid transfer protein/seed storage helical domain-containing protein" evidence="2">
    <location>
        <begin position="23"/>
        <end position="149"/>
    </location>
</feature>
<keyword evidence="2" id="KW-0732">Signal</keyword>
<dbReference type="Pfam" id="PF14547">
    <property type="entry name" value="Hydrophob_seed"/>
    <property type="match status" value="1"/>
</dbReference>
<evidence type="ECO:0000313" key="4">
    <source>
        <dbReference type="EMBL" id="PAN48582.1"/>
    </source>
</evidence>
<feature type="signal peptide" evidence="2">
    <location>
        <begin position="1"/>
        <end position="22"/>
    </location>
</feature>
<accession>A0A2S3INU0</accession>
<feature type="domain" description="Bifunctional inhibitor/plant lipid transfer protein/seed storage helical" evidence="3">
    <location>
        <begin position="64"/>
        <end position="146"/>
    </location>
</feature>
<dbReference type="Gramene" id="PAN48582">
    <property type="protein sequence ID" value="PAN48582"/>
    <property type="gene ID" value="PAHAL_9G391900"/>
</dbReference>
<dbReference type="Gene3D" id="1.10.110.10">
    <property type="entry name" value="Plant lipid-transfer and hydrophobic proteins"/>
    <property type="match status" value="1"/>
</dbReference>
<feature type="region of interest" description="Disordered" evidence="1">
    <location>
        <begin position="37"/>
        <end position="60"/>
    </location>
</feature>
<reference evidence="4" key="1">
    <citation type="submission" date="2018-04" db="EMBL/GenBank/DDBJ databases">
        <title>WGS assembly of Panicum hallii.</title>
        <authorList>
            <person name="Lovell J."/>
            <person name="Jenkins J."/>
            <person name="Lowry D."/>
            <person name="Mamidi S."/>
            <person name="Sreedasyam A."/>
            <person name="Weng X."/>
            <person name="Barry K."/>
            <person name="Bonette J."/>
            <person name="Campitelli B."/>
            <person name="Daum C."/>
            <person name="Gordon S."/>
            <person name="Gould B."/>
            <person name="Lipzen A."/>
            <person name="Macqueen A."/>
            <person name="Palacio-Mejia J."/>
            <person name="Plott C."/>
            <person name="Shakirov E."/>
            <person name="Shu S."/>
            <person name="Yoshinaga Y."/>
            <person name="Zane M."/>
            <person name="Rokhsar D."/>
            <person name="Grimwood J."/>
            <person name="Schmutz J."/>
            <person name="Juenger T."/>
        </authorList>
    </citation>
    <scope>NUCLEOTIDE SEQUENCE [LARGE SCALE GENOMIC DNA]</scope>
    <source>
        <strain evidence="4">FIL2</strain>
    </source>
</reference>
<organism evidence="4">
    <name type="scientific">Panicum hallii</name>
    <dbReference type="NCBI Taxonomy" id="206008"/>
    <lineage>
        <taxon>Eukaryota</taxon>
        <taxon>Viridiplantae</taxon>
        <taxon>Streptophyta</taxon>
        <taxon>Embryophyta</taxon>
        <taxon>Tracheophyta</taxon>
        <taxon>Spermatophyta</taxon>
        <taxon>Magnoliopsida</taxon>
        <taxon>Liliopsida</taxon>
        <taxon>Poales</taxon>
        <taxon>Poaceae</taxon>
        <taxon>PACMAD clade</taxon>
        <taxon>Panicoideae</taxon>
        <taxon>Panicodae</taxon>
        <taxon>Paniceae</taxon>
        <taxon>Panicinae</taxon>
        <taxon>Panicum</taxon>
        <taxon>Panicum sect. Panicum</taxon>
    </lineage>
</organism>
<dbReference type="CDD" id="cd01958">
    <property type="entry name" value="HPS_like"/>
    <property type="match status" value="1"/>
</dbReference>
<dbReference type="EMBL" id="CM008054">
    <property type="protein sequence ID" value="PAN48582.1"/>
    <property type="molecule type" value="Genomic_DNA"/>
</dbReference>
<dbReference type="SUPFAM" id="SSF47699">
    <property type="entry name" value="Bifunctional inhibitor/lipid-transfer protein/seed storage 2S albumin"/>
    <property type="match status" value="1"/>
</dbReference>
<evidence type="ECO:0000256" key="1">
    <source>
        <dbReference type="SAM" id="MobiDB-lite"/>
    </source>
</evidence>
<dbReference type="InterPro" id="IPR051636">
    <property type="entry name" value="Plant_LTP/defense-related"/>
</dbReference>
<evidence type="ECO:0000259" key="3">
    <source>
        <dbReference type="SMART" id="SM00499"/>
    </source>
</evidence>
<dbReference type="PANTHER" id="PTHR31731">
    <property type="match status" value="1"/>
</dbReference>
<sequence length="149" mass="15791">MAAKLGLVVALNLILFAVGVHGCAPYCGSTYVPEPPAPSSYVPEPPTPITPATDAHGHRPAGRCPVDALKLEVCASVLGGLVKISLPEDRERCCRLLDGLADIDAAACLCTLLKANILDISLRVPIDISLHLNQCDRRNSPRGLTCPRF</sequence>
<dbReference type="InterPro" id="IPR016140">
    <property type="entry name" value="Bifunc_inhib/LTP/seed_store"/>
</dbReference>
<evidence type="ECO:0000256" key="2">
    <source>
        <dbReference type="SAM" id="SignalP"/>
    </source>
</evidence>
<dbReference type="Proteomes" id="UP000243499">
    <property type="component" value="Chromosome 9"/>
</dbReference>
<feature type="compositionally biased region" description="Pro residues" evidence="1">
    <location>
        <begin position="37"/>
        <end position="49"/>
    </location>
</feature>
<name>A0A2S3INU0_9POAL</name>
<protein>
    <recommendedName>
        <fullName evidence="3">Bifunctional inhibitor/plant lipid transfer protein/seed storage helical domain-containing protein</fullName>
    </recommendedName>
</protein>
<dbReference type="InterPro" id="IPR027923">
    <property type="entry name" value="Hydrophob_seed_dom"/>
</dbReference>
<dbReference type="SMART" id="SM00499">
    <property type="entry name" value="AAI"/>
    <property type="match status" value="1"/>
</dbReference>
<dbReference type="AlphaFoldDB" id="A0A2S3INU0"/>
<gene>
    <name evidence="4" type="ORF">PAHAL_9G391900</name>
</gene>